<accession>A0A0F9AS99</accession>
<gene>
    <name evidence="1" type="ORF">LCGC14_2535510</name>
</gene>
<name>A0A0F9AS99_9ZZZZ</name>
<protein>
    <submittedName>
        <fullName evidence="1">Uncharacterized protein</fullName>
    </submittedName>
</protein>
<comment type="caution">
    <text evidence="1">The sequence shown here is derived from an EMBL/GenBank/DDBJ whole genome shotgun (WGS) entry which is preliminary data.</text>
</comment>
<sequence length="409" mass="44472">MAVENFLLYTESDASNRLTETSSRVTFTGLSPNDDNTYLYRDLGVDYFNGDFEHRFAFRLTSLAQWAWLKLWAMTNDLDDYVGLRDGGKSGFFISYSRTLTSLSLRLWQLDSGAVSATSGVNFSSQTTYYVKVTRVESEGTYGKIYLRVYSDPGFSSQIGTTFSINIQTSKKDFRYVHAPMSYGTLFDGNNGATGGYVENLEGIANSTGSVTAQDVSAIAQTTATGNGTVLDVGTPTATQHGHKWDTNSSPYSSATKTELGVPTIGAFTSNITGLTPYRTYWVVPYITNSFGTSYGVVKSFMTLADSDPSVTTEALTDVTYQSATGNGTVVNAGDFTIEEHGHVWSTLHLPTIDDDSDTTISGALGAYTSSLTSLLVNTVYFVRAYVKTTTDLYFYGNEVELATSANLP</sequence>
<dbReference type="EMBL" id="LAZR01041246">
    <property type="protein sequence ID" value="KKL12464.1"/>
    <property type="molecule type" value="Genomic_DNA"/>
</dbReference>
<reference evidence="1" key="1">
    <citation type="journal article" date="2015" name="Nature">
        <title>Complex archaea that bridge the gap between prokaryotes and eukaryotes.</title>
        <authorList>
            <person name="Spang A."/>
            <person name="Saw J.H."/>
            <person name="Jorgensen S.L."/>
            <person name="Zaremba-Niedzwiedzka K."/>
            <person name="Martijn J."/>
            <person name="Lind A.E."/>
            <person name="van Eijk R."/>
            <person name="Schleper C."/>
            <person name="Guy L."/>
            <person name="Ettema T.J."/>
        </authorList>
    </citation>
    <scope>NUCLEOTIDE SEQUENCE</scope>
</reference>
<organism evidence="1">
    <name type="scientific">marine sediment metagenome</name>
    <dbReference type="NCBI Taxonomy" id="412755"/>
    <lineage>
        <taxon>unclassified sequences</taxon>
        <taxon>metagenomes</taxon>
        <taxon>ecological metagenomes</taxon>
    </lineage>
</organism>
<dbReference type="AlphaFoldDB" id="A0A0F9AS99"/>
<feature type="non-terminal residue" evidence="1">
    <location>
        <position position="409"/>
    </location>
</feature>
<evidence type="ECO:0000313" key="1">
    <source>
        <dbReference type="EMBL" id="KKL12464.1"/>
    </source>
</evidence>
<proteinExistence type="predicted"/>